<reference evidence="2 3" key="2">
    <citation type="journal article" date="2016" name="Genome Announc.">
        <title>Draft Genome Sequence of Erythromycin- and Oxytetracycline-Sensitive Nocardia seriolae Strain U-1 (NBRC 110359).</title>
        <authorList>
            <person name="Imajoh M."/>
            <person name="Sukeda M."/>
            <person name="Shimizu M."/>
            <person name="Yamane J."/>
            <person name="Ohnishi K."/>
            <person name="Oshima S."/>
        </authorList>
    </citation>
    <scope>NUCLEOTIDE SEQUENCE [LARGE SCALE GENOMIC DNA]</scope>
    <source>
        <strain evidence="2 3">U-1</strain>
    </source>
</reference>
<keyword evidence="1" id="KW-0472">Membrane</keyword>
<dbReference type="EMBL" id="BBYQ01000066">
    <property type="protein sequence ID" value="GAP29879.1"/>
    <property type="molecule type" value="Genomic_DNA"/>
</dbReference>
<evidence type="ECO:0000256" key="1">
    <source>
        <dbReference type="SAM" id="Phobius"/>
    </source>
</evidence>
<dbReference type="AlphaFoldDB" id="A0ABC9YWS0"/>
<reference evidence="3" key="1">
    <citation type="submission" date="2015-07" db="EMBL/GenBank/DDBJ databases">
        <title>Nocardia seriolae U-1 whole genome shotgun sequence.</title>
        <authorList>
            <person name="Imajoh M."/>
            <person name="Fukumoto Y."/>
            <person name="Sukeda M."/>
            <person name="Yamane J."/>
            <person name="Yamasaki K."/>
            <person name="Shimizu M."/>
            <person name="Ohnishi K."/>
            <person name="Oshima S."/>
        </authorList>
    </citation>
    <scope>NUCLEOTIDE SEQUENCE [LARGE SCALE GENOMIC DNA]</scope>
    <source>
        <strain evidence="3">U-1</strain>
    </source>
</reference>
<feature type="transmembrane region" description="Helical" evidence="1">
    <location>
        <begin position="94"/>
        <end position="117"/>
    </location>
</feature>
<organism evidence="2 3">
    <name type="scientific">Nocardia seriolae</name>
    <dbReference type="NCBI Taxonomy" id="37332"/>
    <lineage>
        <taxon>Bacteria</taxon>
        <taxon>Bacillati</taxon>
        <taxon>Actinomycetota</taxon>
        <taxon>Actinomycetes</taxon>
        <taxon>Mycobacteriales</taxon>
        <taxon>Nocardiaceae</taxon>
        <taxon>Nocardia</taxon>
    </lineage>
</organism>
<evidence type="ECO:0000313" key="3">
    <source>
        <dbReference type="Proteomes" id="UP000037179"/>
    </source>
</evidence>
<gene>
    <name evidence="2" type="ORF">NSK11_contig00066-0011</name>
</gene>
<dbReference type="Proteomes" id="UP000037179">
    <property type="component" value="Unassembled WGS sequence"/>
</dbReference>
<keyword evidence="1" id="KW-1133">Transmembrane helix</keyword>
<keyword evidence="3" id="KW-1185">Reference proteome</keyword>
<keyword evidence="1" id="KW-0812">Transmembrane</keyword>
<name>A0ABC9YWS0_9NOCA</name>
<protein>
    <submittedName>
        <fullName evidence="2">Membrane protein</fullName>
    </submittedName>
</protein>
<accession>A0ABC9YWS0</accession>
<proteinExistence type="predicted"/>
<sequence>MRTGHPETVAEWRRPPITVADFVATVLIYTVACLAAWTLAGLVPDYRTLFPPDADTRYLPLAYAVAWLGIGLTLLIIPLWMIHAIRLRRRAWTTAIVAFPLLAEAWVLGLLTAIVAVPP</sequence>
<evidence type="ECO:0000313" key="2">
    <source>
        <dbReference type="EMBL" id="GAP29879.1"/>
    </source>
</evidence>
<feature type="transmembrane region" description="Helical" evidence="1">
    <location>
        <begin position="60"/>
        <end position="82"/>
    </location>
</feature>
<feature type="transmembrane region" description="Helical" evidence="1">
    <location>
        <begin position="20"/>
        <end position="40"/>
    </location>
</feature>
<comment type="caution">
    <text evidence="2">The sequence shown here is derived from an EMBL/GenBank/DDBJ whole genome shotgun (WGS) entry which is preliminary data.</text>
</comment>